<dbReference type="AlphaFoldDB" id="A0A1L0BI72"/>
<keyword evidence="2" id="KW-1185">Reference proteome</keyword>
<protein>
    <submittedName>
        <fullName evidence="1">CIC11C00000000615</fullName>
    </submittedName>
</protein>
<evidence type="ECO:0000313" key="1">
    <source>
        <dbReference type="EMBL" id="SGZ51073.1"/>
    </source>
</evidence>
<gene>
    <name evidence="1" type="ORF">SAMEA4029010_CIC11G00000000615</name>
</gene>
<sequence>MTTATYSELFLTSFASASMIADGLRGFWDKSSFKVIAGTDSRPWGLAGGCEDTVMGMFT</sequence>
<dbReference type="Proteomes" id="UP000182334">
    <property type="component" value="Chromosome III"/>
</dbReference>
<accession>A0A1L0BI72</accession>
<dbReference type="EMBL" id="LT635758">
    <property type="protein sequence ID" value="SGZ51073.1"/>
    <property type="molecule type" value="Genomic_DNA"/>
</dbReference>
<proteinExistence type="predicted"/>
<evidence type="ECO:0000313" key="2">
    <source>
        <dbReference type="Proteomes" id="UP000182334"/>
    </source>
</evidence>
<reference evidence="1 2" key="1">
    <citation type="submission" date="2016-10" db="EMBL/GenBank/DDBJ databases">
        <authorList>
            <person name="de Groot N.N."/>
        </authorList>
    </citation>
    <scope>NUCLEOTIDE SEQUENCE [LARGE SCALE GENOMIC DNA]</scope>
    <source>
        <strain evidence="1 2">CBS 141442</strain>
    </source>
</reference>
<organism evidence="1 2">
    <name type="scientific">Sungouiella intermedia</name>
    <dbReference type="NCBI Taxonomy" id="45354"/>
    <lineage>
        <taxon>Eukaryota</taxon>
        <taxon>Fungi</taxon>
        <taxon>Dikarya</taxon>
        <taxon>Ascomycota</taxon>
        <taxon>Saccharomycotina</taxon>
        <taxon>Pichiomycetes</taxon>
        <taxon>Metschnikowiaceae</taxon>
        <taxon>Sungouiella</taxon>
    </lineage>
</organism>
<name>A0A1L0BI72_9ASCO</name>